<accession>A0AAD5Y6F8</accession>
<dbReference type="Pfam" id="PF00096">
    <property type="entry name" value="zf-C2H2"/>
    <property type="match status" value="3"/>
</dbReference>
<sequence length="338" mass="38511">MPSPSTNLYERSMSALLSTFKGSVEEQPTSAYSNHTDYEYQHNVPAVRDVGPTVDYIVGSFLDSMDTMQPQSQHTQQPVSYDKNMLLLDNMEGQQRIGELENNYMYPSMPKMENYEMTSAYQMNRTASYSGENSDPIVDGIHRVQSADGMKRMSVTSQSSPMINRLNHSDSLLSMPSNEPQEYRYPPEYMSTYYNGYQIPNQQMNLPYLSNSSSPYVQGSVTTSPTQTVYECDFPDCKKTYSKLTSLESHKNSHLNPNAEKSKPFVCDKCPQAFSRSHDLKRHQYIHSQSKPFTCNRCGRGFSRRDALKRHEKSLAEGKKVHCIALTSNEAPVYDYQA</sequence>
<keyword evidence="3 5" id="KW-0863">Zinc-finger</keyword>
<dbReference type="GO" id="GO:0000981">
    <property type="term" value="F:DNA-binding transcription factor activity, RNA polymerase II-specific"/>
    <property type="evidence" value="ECO:0007669"/>
    <property type="project" value="TreeGrafter"/>
</dbReference>
<dbReference type="SUPFAM" id="SSF57667">
    <property type="entry name" value="beta-beta-alpha zinc fingers"/>
    <property type="match status" value="2"/>
</dbReference>
<name>A0AAD5Y6F8_9FUNG</name>
<dbReference type="FunFam" id="3.30.160.60:FF:000202">
    <property type="entry name" value="Zinc finger protein 574"/>
    <property type="match status" value="1"/>
</dbReference>
<dbReference type="InterPro" id="IPR036236">
    <property type="entry name" value="Znf_C2H2_sf"/>
</dbReference>
<gene>
    <name evidence="7" type="ORF">HK103_007277</name>
</gene>
<dbReference type="PROSITE" id="PS00028">
    <property type="entry name" value="ZINC_FINGER_C2H2_1"/>
    <property type="match status" value="2"/>
</dbReference>
<keyword evidence="8" id="KW-1185">Reference proteome</keyword>
<dbReference type="PROSITE" id="PS50157">
    <property type="entry name" value="ZINC_FINGER_C2H2_2"/>
    <property type="match status" value="3"/>
</dbReference>
<evidence type="ECO:0000256" key="5">
    <source>
        <dbReference type="PROSITE-ProRule" id="PRU00042"/>
    </source>
</evidence>
<dbReference type="PANTHER" id="PTHR23235">
    <property type="entry name" value="KRUEPPEL-LIKE TRANSCRIPTION FACTOR"/>
    <property type="match status" value="1"/>
</dbReference>
<evidence type="ECO:0000256" key="2">
    <source>
        <dbReference type="ARBA" id="ARBA00022737"/>
    </source>
</evidence>
<evidence type="ECO:0000256" key="4">
    <source>
        <dbReference type="ARBA" id="ARBA00022833"/>
    </source>
</evidence>
<dbReference type="Proteomes" id="UP001210925">
    <property type="component" value="Unassembled WGS sequence"/>
</dbReference>
<feature type="domain" description="C2H2-type" evidence="6">
    <location>
        <begin position="230"/>
        <end position="259"/>
    </location>
</feature>
<dbReference type="GO" id="GO:0032502">
    <property type="term" value="P:developmental process"/>
    <property type="evidence" value="ECO:0007669"/>
    <property type="project" value="UniProtKB-ARBA"/>
</dbReference>
<protein>
    <recommendedName>
        <fullName evidence="6">C2H2-type domain-containing protein</fullName>
    </recommendedName>
</protein>
<dbReference type="Gene3D" id="3.30.160.60">
    <property type="entry name" value="Classic Zinc Finger"/>
    <property type="match status" value="3"/>
</dbReference>
<dbReference type="EMBL" id="JADGKB010000088">
    <property type="protein sequence ID" value="KAJ3254307.1"/>
    <property type="molecule type" value="Genomic_DNA"/>
</dbReference>
<evidence type="ECO:0000313" key="8">
    <source>
        <dbReference type="Proteomes" id="UP001210925"/>
    </source>
</evidence>
<comment type="caution">
    <text evidence="7">The sequence shown here is derived from an EMBL/GenBank/DDBJ whole genome shotgun (WGS) entry which is preliminary data.</text>
</comment>
<dbReference type="PANTHER" id="PTHR23235:SF120">
    <property type="entry name" value="KRUPPEL-LIKE FACTOR 15"/>
    <property type="match status" value="1"/>
</dbReference>
<evidence type="ECO:0000259" key="6">
    <source>
        <dbReference type="PROSITE" id="PS50157"/>
    </source>
</evidence>
<reference evidence="7" key="1">
    <citation type="submission" date="2020-05" db="EMBL/GenBank/DDBJ databases">
        <title>Phylogenomic resolution of chytrid fungi.</title>
        <authorList>
            <person name="Stajich J.E."/>
            <person name="Amses K."/>
            <person name="Simmons R."/>
            <person name="Seto K."/>
            <person name="Myers J."/>
            <person name="Bonds A."/>
            <person name="Quandt C.A."/>
            <person name="Barry K."/>
            <person name="Liu P."/>
            <person name="Grigoriev I."/>
            <person name="Longcore J.E."/>
            <person name="James T.Y."/>
        </authorList>
    </citation>
    <scope>NUCLEOTIDE SEQUENCE</scope>
    <source>
        <strain evidence="7">PLAUS21</strain>
    </source>
</reference>
<organism evidence="7 8">
    <name type="scientific">Boothiomyces macroporosus</name>
    <dbReference type="NCBI Taxonomy" id="261099"/>
    <lineage>
        <taxon>Eukaryota</taxon>
        <taxon>Fungi</taxon>
        <taxon>Fungi incertae sedis</taxon>
        <taxon>Chytridiomycota</taxon>
        <taxon>Chytridiomycota incertae sedis</taxon>
        <taxon>Chytridiomycetes</taxon>
        <taxon>Rhizophydiales</taxon>
        <taxon>Terramycetaceae</taxon>
        <taxon>Boothiomyces</taxon>
    </lineage>
</organism>
<dbReference type="InterPro" id="IPR013087">
    <property type="entry name" value="Znf_C2H2_type"/>
</dbReference>
<feature type="domain" description="C2H2-type" evidence="6">
    <location>
        <begin position="293"/>
        <end position="321"/>
    </location>
</feature>
<keyword evidence="1" id="KW-0479">Metal-binding</keyword>
<proteinExistence type="predicted"/>
<keyword evidence="4" id="KW-0862">Zinc</keyword>
<keyword evidence="2" id="KW-0677">Repeat</keyword>
<dbReference type="GO" id="GO:0000978">
    <property type="term" value="F:RNA polymerase II cis-regulatory region sequence-specific DNA binding"/>
    <property type="evidence" value="ECO:0007669"/>
    <property type="project" value="TreeGrafter"/>
</dbReference>
<dbReference type="AlphaFoldDB" id="A0AAD5Y6F8"/>
<evidence type="ECO:0000313" key="7">
    <source>
        <dbReference type="EMBL" id="KAJ3254307.1"/>
    </source>
</evidence>
<dbReference type="SMART" id="SM00355">
    <property type="entry name" value="ZnF_C2H2"/>
    <property type="match status" value="3"/>
</dbReference>
<dbReference type="GO" id="GO:0008270">
    <property type="term" value="F:zinc ion binding"/>
    <property type="evidence" value="ECO:0007669"/>
    <property type="project" value="UniProtKB-KW"/>
</dbReference>
<dbReference type="FunFam" id="3.30.160.60:FF:000446">
    <property type="entry name" value="Zinc finger protein"/>
    <property type="match status" value="1"/>
</dbReference>
<evidence type="ECO:0000256" key="1">
    <source>
        <dbReference type="ARBA" id="ARBA00022723"/>
    </source>
</evidence>
<feature type="domain" description="C2H2-type" evidence="6">
    <location>
        <begin position="265"/>
        <end position="292"/>
    </location>
</feature>
<evidence type="ECO:0000256" key="3">
    <source>
        <dbReference type="ARBA" id="ARBA00022771"/>
    </source>
</evidence>